<feature type="region of interest" description="Disordered" evidence="1">
    <location>
        <begin position="1"/>
        <end position="105"/>
    </location>
</feature>
<proteinExistence type="predicted"/>
<gene>
    <name evidence="2" type="ORF">C8A03DRAFT_36609</name>
</gene>
<protein>
    <submittedName>
        <fullName evidence="2">Uncharacterized protein</fullName>
    </submittedName>
</protein>
<comment type="caution">
    <text evidence="2">The sequence shown here is derived from an EMBL/GenBank/DDBJ whole genome shotgun (WGS) entry which is preliminary data.</text>
</comment>
<accession>A0AAN7H8U3</accession>
<reference evidence="2" key="2">
    <citation type="submission" date="2023-05" db="EMBL/GenBank/DDBJ databases">
        <authorList>
            <consortium name="Lawrence Berkeley National Laboratory"/>
            <person name="Steindorff A."/>
            <person name="Hensen N."/>
            <person name="Bonometti L."/>
            <person name="Westerberg I."/>
            <person name="Brannstrom I.O."/>
            <person name="Guillou S."/>
            <person name="Cros-Aarteil S."/>
            <person name="Calhoun S."/>
            <person name="Haridas S."/>
            <person name="Kuo A."/>
            <person name="Mondo S."/>
            <person name="Pangilinan J."/>
            <person name="Riley R."/>
            <person name="Labutti K."/>
            <person name="Andreopoulos B."/>
            <person name="Lipzen A."/>
            <person name="Chen C."/>
            <person name="Yanf M."/>
            <person name="Daum C."/>
            <person name="Ng V."/>
            <person name="Clum A."/>
            <person name="Ohm R."/>
            <person name="Martin F."/>
            <person name="Silar P."/>
            <person name="Natvig D."/>
            <person name="Lalanne C."/>
            <person name="Gautier V."/>
            <person name="Ament-Velasquez S.L."/>
            <person name="Kruys A."/>
            <person name="Hutchinson M.I."/>
            <person name="Powell A.J."/>
            <person name="Barry K."/>
            <person name="Miller A.N."/>
            <person name="Grigoriev I.V."/>
            <person name="Debuchy R."/>
            <person name="Gladieux P."/>
            <person name="Thoren M.H."/>
            <person name="Johannesson H."/>
        </authorList>
    </citation>
    <scope>NUCLEOTIDE SEQUENCE</scope>
    <source>
        <strain evidence="2">CBS 532.94</strain>
    </source>
</reference>
<dbReference type="Proteomes" id="UP001303760">
    <property type="component" value="Unassembled WGS sequence"/>
</dbReference>
<keyword evidence="3" id="KW-1185">Reference proteome</keyword>
<organism evidence="2 3">
    <name type="scientific">Achaetomium macrosporum</name>
    <dbReference type="NCBI Taxonomy" id="79813"/>
    <lineage>
        <taxon>Eukaryota</taxon>
        <taxon>Fungi</taxon>
        <taxon>Dikarya</taxon>
        <taxon>Ascomycota</taxon>
        <taxon>Pezizomycotina</taxon>
        <taxon>Sordariomycetes</taxon>
        <taxon>Sordariomycetidae</taxon>
        <taxon>Sordariales</taxon>
        <taxon>Chaetomiaceae</taxon>
        <taxon>Achaetomium</taxon>
    </lineage>
</organism>
<evidence type="ECO:0000256" key="1">
    <source>
        <dbReference type="SAM" id="MobiDB-lite"/>
    </source>
</evidence>
<reference evidence="2" key="1">
    <citation type="journal article" date="2023" name="Mol. Phylogenet. Evol.">
        <title>Genome-scale phylogeny and comparative genomics of the fungal order Sordariales.</title>
        <authorList>
            <person name="Hensen N."/>
            <person name="Bonometti L."/>
            <person name="Westerberg I."/>
            <person name="Brannstrom I.O."/>
            <person name="Guillou S."/>
            <person name="Cros-Aarteil S."/>
            <person name="Calhoun S."/>
            <person name="Haridas S."/>
            <person name="Kuo A."/>
            <person name="Mondo S."/>
            <person name="Pangilinan J."/>
            <person name="Riley R."/>
            <person name="LaButti K."/>
            <person name="Andreopoulos B."/>
            <person name="Lipzen A."/>
            <person name="Chen C."/>
            <person name="Yan M."/>
            <person name="Daum C."/>
            <person name="Ng V."/>
            <person name="Clum A."/>
            <person name="Steindorff A."/>
            <person name="Ohm R.A."/>
            <person name="Martin F."/>
            <person name="Silar P."/>
            <person name="Natvig D.O."/>
            <person name="Lalanne C."/>
            <person name="Gautier V."/>
            <person name="Ament-Velasquez S.L."/>
            <person name="Kruys A."/>
            <person name="Hutchinson M.I."/>
            <person name="Powell A.J."/>
            <person name="Barry K."/>
            <person name="Miller A.N."/>
            <person name="Grigoriev I.V."/>
            <person name="Debuchy R."/>
            <person name="Gladieux P."/>
            <person name="Hiltunen Thoren M."/>
            <person name="Johannesson H."/>
        </authorList>
    </citation>
    <scope>NUCLEOTIDE SEQUENCE</scope>
    <source>
        <strain evidence="2">CBS 532.94</strain>
    </source>
</reference>
<evidence type="ECO:0000313" key="3">
    <source>
        <dbReference type="Proteomes" id="UP001303760"/>
    </source>
</evidence>
<name>A0AAN7H8U3_9PEZI</name>
<evidence type="ECO:0000313" key="2">
    <source>
        <dbReference type="EMBL" id="KAK4235547.1"/>
    </source>
</evidence>
<sequence length="137" mass="14955">MAANGDNYMDYWYEEEAARPRHPSSEPQPQKPGGDGAWGTGQPLATALGGEIGDSSLGHSDLPGPSTGQDVPYFSQAASPFPGWEEKQGTRKMRSIGKKENNGRWHKEFPAAEASTTTTTMRIGPWSDLWFNAPMSR</sequence>
<dbReference type="AlphaFoldDB" id="A0AAN7H8U3"/>
<dbReference type="EMBL" id="MU860258">
    <property type="protein sequence ID" value="KAK4235547.1"/>
    <property type="molecule type" value="Genomic_DNA"/>
</dbReference>